<dbReference type="AlphaFoldDB" id="A0A5B7F6Q3"/>
<evidence type="ECO:0000313" key="2">
    <source>
        <dbReference type="Proteomes" id="UP000324222"/>
    </source>
</evidence>
<organism evidence="1 2">
    <name type="scientific">Portunus trituberculatus</name>
    <name type="common">Swimming crab</name>
    <name type="synonym">Neptunus trituberculatus</name>
    <dbReference type="NCBI Taxonomy" id="210409"/>
    <lineage>
        <taxon>Eukaryota</taxon>
        <taxon>Metazoa</taxon>
        <taxon>Ecdysozoa</taxon>
        <taxon>Arthropoda</taxon>
        <taxon>Crustacea</taxon>
        <taxon>Multicrustacea</taxon>
        <taxon>Malacostraca</taxon>
        <taxon>Eumalacostraca</taxon>
        <taxon>Eucarida</taxon>
        <taxon>Decapoda</taxon>
        <taxon>Pleocyemata</taxon>
        <taxon>Brachyura</taxon>
        <taxon>Eubrachyura</taxon>
        <taxon>Portunoidea</taxon>
        <taxon>Portunidae</taxon>
        <taxon>Portuninae</taxon>
        <taxon>Portunus</taxon>
    </lineage>
</organism>
<dbReference type="EMBL" id="VSRR010004807">
    <property type="protein sequence ID" value="MPC40768.1"/>
    <property type="molecule type" value="Genomic_DNA"/>
</dbReference>
<gene>
    <name evidence="1" type="ORF">E2C01_034335</name>
</gene>
<comment type="caution">
    <text evidence="1">The sequence shown here is derived from an EMBL/GenBank/DDBJ whole genome shotgun (WGS) entry which is preliminary data.</text>
</comment>
<keyword evidence="2" id="KW-1185">Reference proteome</keyword>
<dbReference type="Proteomes" id="UP000324222">
    <property type="component" value="Unassembled WGS sequence"/>
</dbReference>
<name>A0A5B7F6Q3_PORTR</name>
<proteinExistence type="predicted"/>
<reference evidence="1 2" key="1">
    <citation type="submission" date="2019-05" db="EMBL/GenBank/DDBJ databases">
        <title>Another draft genome of Portunus trituberculatus and its Hox gene families provides insights of decapod evolution.</title>
        <authorList>
            <person name="Jeong J.-H."/>
            <person name="Song I."/>
            <person name="Kim S."/>
            <person name="Choi T."/>
            <person name="Kim D."/>
            <person name="Ryu S."/>
            <person name="Kim W."/>
        </authorList>
    </citation>
    <scope>NUCLEOTIDE SEQUENCE [LARGE SCALE GENOMIC DNA]</scope>
    <source>
        <tissue evidence="1">Muscle</tissue>
    </source>
</reference>
<accession>A0A5B7F6Q3</accession>
<protein>
    <submittedName>
        <fullName evidence="1">Uncharacterized protein</fullName>
    </submittedName>
</protein>
<sequence>MHYYLRRRCTRRGRWTVGALLRCGPDRDRQVGAAGRLICENLIRRQATPPDEPRRGGEEQRRTGKVGRKKYIILSSSGCPMLESQAGWWCKGEEHLSEVSCRPEGISGRWSVRQEAPEHPELLRLLPPPRRIILLDKHPFLTSCDTHSPPVIPIASTWARGS</sequence>
<evidence type="ECO:0000313" key="1">
    <source>
        <dbReference type="EMBL" id="MPC40768.1"/>
    </source>
</evidence>